<organism evidence="3 4">
    <name type="scientific">Actinoplanes flavus</name>
    <dbReference type="NCBI Taxonomy" id="2820290"/>
    <lineage>
        <taxon>Bacteria</taxon>
        <taxon>Bacillati</taxon>
        <taxon>Actinomycetota</taxon>
        <taxon>Actinomycetes</taxon>
        <taxon>Micromonosporales</taxon>
        <taxon>Micromonosporaceae</taxon>
        <taxon>Actinoplanes</taxon>
    </lineage>
</organism>
<dbReference type="Proteomes" id="UP000679690">
    <property type="component" value="Unassembled WGS sequence"/>
</dbReference>
<keyword evidence="2" id="KW-0472">Membrane</keyword>
<evidence type="ECO:0000313" key="3">
    <source>
        <dbReference type="EMBL" id="MBO3742575.1"/>
    </source>
</evidence>
<feature type="transmembrane region" description="Helical" evidence="2">
    <location>
        <begin position="21"/>
        <end position="45"/>
    </location>
</feature>
<gene>
    <name evidence="3" type="ORF">J5X75_34200</name>
</gene>
<accession>A0ABS3UVH2</accession>
<evidence type="ECO:0000256" key="2">
    <source>
        <dbReference type="SAM" id="Phobius"/>
    </source>
</evidence>
<keyword evidence="2" id="KW-0812">Transmembrane</keyword>
<feature type="region of interest" description="Disordered" evidence="1">
    <location>
        <begin position="120"/>
        <end position="146"/>
    </location>
</feature>
<name>A0ABS3UVH2_9ACTN</name>
<comment type="caution">
    <text evidence="3">The sequence shown here is derived from an EMBL/GenBank/DDBJ whole genome shotgun (WGS) entry which is preliminary data.</text>
</comment>
<keyword evidence="2" id="KW-1133">Transmembrane helix</keyword>
<sequence length="146" mass="14967">MSSTAGETDRIRRGDARFTMTVLILLWIIAVPALFLVAVLDLISFSSQAPNPHQTRGGVLVLTACTLAVLLPAAATVVGHRDQRPLGTMICGVLTVAGLLVALLSVRGGLEATGLVADTPSRTHHSPVSTGNCADRSGGEATCPGG</sequence>
<keyword evidence="4" id="KW-1185">Reference proteome</keyword>
<dbReference type="RefSeq" id="WP_208471772.1">
    <property type="nucleotide sequence ID" value="NZ_JAGFNS010000029.1"/>
</dbReference>
<dbReference type="EMBL" id="JAGFNS010000029">
    <property type="protein sequence ID" value="MBO3742575.1"/>
    <property type="molecule type" value="Genomic_DNA"/>
</dbReference>
<feature type="transmembrane region" description="Helical" evidence="2">
    <location>
        <begin position="57"/>
        <end position="79"/>
    </location>
</feature>
<evidence type="ECO:0000313" key="4">
    <source>
        <dbReference type="Proteomes" id="UP000679690"/>
    </source>
</evidence>
<proteinExistence type="predicted"/>
<feature type="transmembrane region" description="Helical" evidence="2">
    <location>
        <begin position="86"/>
        <end position="106"/>
    </location>
</feature>
<evidence type="ECO:0000256" key="1">
    <source>
        <dbReference type="SAM" id="MobiDB-lite"/>
    </source>
</evidence>
<protein>
    <submittedName>
        <fullName evidence="3">Uncharacterized protein</fullName>
    </submittedName>
</protein>
<reference evidence="3 4" key="1">
    <citation type="submission" date="2021-03" db="EMBL/GenBank/DDBJ databases">
        <title>Actinoplanes flavus sp. nov., a novel actinomycete isolated from Coconut Palm rhizosphere soil.</title>
        <authorList>
            <person name="Luo X."/>
        </authorList>
    </citation>
    <scope>NUCLEOTIDE SEQUENCE [LARGE SCALE GENOMIC DNA]</scope>
    <source>
        <strain evidence="3 4">NEAU-H7</strain>
    </source>
</reference>